<dbReference type="AlphaFoldDB" id="A0A937KDS8"/>
<sequence length="334" mass="37930">MELKERIEAFVELGKRIKNLDKDQATELYTKARSNNSWFTEESVKSALEGISNYLQQDKLNQWTESYPIRNQNKKVGIVMAGNIPLVGFHDLLSVVISGNQAHIKLSSQDTALMNYIVNELIAISPELEEQLIIREQLKDIDAIIATGSDNTSRYFNYYFGKYPNIIRKNRTSCAILTGKESDEDLSKLGNDIFQYFGLGCRNVAKLYVPKGYKFDGFFKAIESFSKVSNHHKYNNNYDYNKSIYLVNGIPHLDSGFLLLKEDSAMVSPISVIFYEQYDSENTLQSLLKGNADKIQCIVSNNSRPGSVNFGQAQQPELWDYADGVDTLKFLVTL</sequence>
<accession>A0A937KDS8</accession>
<gene>
    <name evidence="2" type="ORF">JMN32_24175</name>
</gene>
<keyword evidence="1" id="KW-0521">NADP</keyword>
<dbReference type="Proteomes" id="UP000614216">
    <property type="component" value="Unassembled WGS sequence"/>
</dbReference>
<proteinExistence type="predicted"/>
<dbReference type="GO" id="GO:0008218">
    <property type="term" value="P:bioluminescence"/>
    <property type="evidence" value="ECO:0007669"/>
    <property type="project" value="InterPro"/>
</dbReference>
<name>A0A937KDS8_9BACT</name>
<dbReference type="EMBL" id="JAEUGD010000066">
    <property type="protein sequence ID" value="MBL6449431.1"/>
    <property type="molecule type" value="Genomic_DNA"/>
</dbReference>
<dbReference type="InterPro" id="IPR008670">
    <property type="entry name" value="CoA_reduct_LuxC"/>
</dbReference>
<evidence type="ECO:0000313" key="2">
    <source>
        <dbReference type="EMBL" id="MBL6449431.1"/>
    </source>
</evidence>
<organism evidence="2 3">
    <name type="scientific">Fulvivirga marina</name>
    <dbReference type="NCBI Taxonomy" id="2494733"/>
    <lineage>
        <taxon>Bacteria</taxon>
        <taxon>Pseudomonadati</taxon>
        <taxon>Bacteroidota</taxon>
        <taxon>Cytophagia</taxon>
        <taxon>Cytophagales</taxon>
        <taxon>Fulvivirgaceae</taxon>
        <taxon>Fulvivirga</taxon>
    </lineage>
</organism>
<dbReference type="Pfam" id="PF05893">
    <property type="entry name" value="LuxC"/>
    <property type="match status" value="1"/>
</dbReference>
<dbReference type="InterPro" id="IPR016161">
    <property type="entry name" value="Ald_DH/histidinol_DH"/>
</dbReference>
<comment type="caution">
    <text evidence="2">The sequence shown here is derived from an EMBL/GenBank/DDBJ whole genome shotgun (WGS) entry which is preliminary data.</text>
</comment>
<evidence type="ECO:0000256" key="1">
    <source>
        <dbReference type="ARBA" id="ARBA00022857"/>
    </source>
</evidence>
<evidence type="ECO:0000313" key="3">
    <source>
        <dbReference type="Proteomes" id="UP000614216"/>
    </source>
</evidence>
<dbReference type="GO" id="GO:0003995">
    <property type="term" value="F:acyl-CoA dehydrogenase activity"/>
    <property type="evidence" value="ECO:0007669"/>
    <property type="project" value="InterPro"/>
</dbReference>
<dbReference type="SUPFAM" id="SSF53720">
    <property type="entry name" value="ALDH-like"/>
    <property type="match status" value="1"/>
</dbReference>
<keyword evidence="3" id="KW-1185">Reference proteome</keyword>
<protein>
    <submittedName>
        <fullName evidence="2">Acyl-CoA reductase</fullName>
    </submittedName>
</protein>
<reference evidence="2" key="1">
    <citation type="submission" date="2021-01" db="EMBL/GenBank/DDBJ databases">
        <title>Fulvivirga kasyanovii gen. nov., sp nov., a novel member of the phylum Bacteroidetes isolated from seawater in a mussel farm.</title>
        <authorList>
            <person name="Zhao L.-H."/>
            <person name="Wang Z.-J."/>
        </authorList>
    </citation>
    <scope>NUCLEOTIDE SEQUENCE</scope>
    <source>
        <strain evidence="2">29W222</strain>
    </source>
</reference>